<feature type="region of interest" description="Disordered" evidence="1">
    <location>
        <begin position="546"/>
        <end position="572"/>
    </location>
</feature>
<evidence type="ECO:0000256" key="1">
    <source>
        <dbReference type="SAM" id="MobiDB-lite"/>
    </source>
</evidence>
<feature type="transmembrane region" description="Helical" evidence="2">
    <location>
        <begin position="240"/>
        <end position="259"/>
    </location>
</feature>
<keyword evidence="2" id="KW-0472">Membrane</keyword>
<feature type="chain" id="PRO_5042126091" description="Intimal thickness related receptor IRP domain-containing protein" evidence="3">
    <location>
        <begin position="24"/>
        <end position="572"/>
    </location>
</feature>
<sequence>MAQWLGPMLLVLSALSYYPSAVASAAPYQYVFNVESRLDPLVYLAEFAVGPGGSFDIALDVTLIVDSVNADRGRTMLHFLVCDTDAVAQFSRFPSTGIGSPVSHEVPSVCAMANRTLDEMCTSYPLTDDAQDNFLYRSQRIISGKWQSTDGRSRNRDGMLYFYIDACETVGGSEGVLRSCLRRRNSVTDDRECFFCPRNNPMQQAGSCVVPTAIRPALNMQVKMTVCDQHGSCLAPRPSLLATFFLVLAIVWGVLWLIWASHIRASREAAVDLQVKMKLVPMALCAYAVSACVMQYTANNLTGSTRNLVVNLATLCQMISLAVPAEMIVLLAKGWKITRTQLEFRELQYVRWVTAAWAISYVALKNSVTKHLTIFLIWGVSWGAVVFMIWYNSAFNLNMLMYQVAMVRQLRLDTTRTPVYIKYLLFRRFRALLALYVFFSCILGVLGLVGDATNTTWRLTAIAAEDVLNLLLYVSLGYTFRCRRFSNLIQAPAPPTGDEAAVATRSPPPSSLAAVAPVSTPLPRIEEMKSMRSMVVVVNPNPNERSLGVSFGNDTAKAAAKATPNGPSSPQT</sequence>
<evidence type="ECO:0000313" key="4">
    <source>
        <dbReference type="EMBL" id="KAJ0398118.1"/>
    </source>
</evidence>
<evidence type="ECO:0008006" key="6">
    <source>
        <dbReference type="Google" id="ProtNLM"/>
    </source>
</evidence>
<accession>A0AAD5LEC0</accession>
<dbReference type="GO" id="GO:0005794">
    <property type="term" value="C:Golgi apparatus"/>
    <property type="evidence" value="ECO:0007669"/>
    <property type="project" value="TreeGrafter"/>
</dbReference>
<feature type="transmembrane region" description="Helical" evidence="2">
    <location>
        <begin position="372"/>
        <end position="391"/>
    </location>
</feature>
<dbReference type="EMBL" id="JAKCXM010000227">
    <property type="protein sequence ID" value="KAJ0398118.1"/>
    <property type="molecule type" value="Genomic_DNA"/>
</dbReference>
<proteinExistence type="predicted"/>
<dbReference type="InterPro" id="IPR009637">
    <property type="entry name" value="GPR107/GPR108-like"/>
</dbReference>
<keyword evidence="5" id="KW-1185">Reference proteome</keyword>
<dbReference type="PANTHER" id="PTHR21229">
    <property type="entry name" value="LUNG SEVEN TRANSMEMBRANE RECEPTOR"/>
    <property type="match status" value="1"/>
</dbReference>
<feature type="transmembrane region" description="Helical" evidence="2">
    <location>
        <begin position="279"/>
        <end position="296"/>
    </location>
</feature>
<comment type="caution">
    <text evidence="4">The sequence shown here is derived from an EMBL/GenBank/DDBJ whole genome shotgun (WGS) entry which is preliminary data.</text>
</comment>
<gene>
    <name evidence="4" type="ORF">P43SY_004695</name>
</gene>
<evidence type="ECO:0000256" key="2">
    <source>
        <dbReference type="SAM" id="Phobius"/>
    </source>
</evidence>
<keyword evidence="3" id="KW-0732">Signal</keyword>
<name>A0AAD5LEC0_PYTIN</name>
<reference evidence="4" key="1">
    <citation type="submission" date="2021-12" db="EMBL/GenBank/DDBJ databases">
        <title>Prjna785345.</title>
        <authorList>
            <person name="Rujirawat T."/>
            <person name="Krajaejun T."/>
        </authorList>
    </citation>
    <scope>NUCLEOTIDE SEQUENCE</scope>
    <source>
        <strain evidence="4">Pi057C3</strain>
    </source>
</reference>
<evidence type="ECO:0000256" key="3">
    <source>
        <dbReference type="SAM" id="SignalP"/>
    </source>
</evidence>
<feature type="transmembrane region" description="Helical" evidence="2">
    <location>
        <begin position="431"/>
        <end position="449"/>
    </location>
</feature>
<keyword evidence="2" id="KW-0812">Transmembrane</keyword>
<keyword evidence="2" id="KW-1133">Transmembrane helix</keyword>
<dbReference type="GO" id="GO:0016020">
    <property type="term" value="C:membrane"/>
    <property type="evidence" value="ECO:0007669"/>
    <property type="project" value="InterPro"/>
</dbReference>
<feature type="region of interest" description="Disordered" evidence="1">
    <location>
        <begin position="494"/>
        <end position="513"/>
    </location>
</feature>
<organism evidence="4 5">
    <name type="scientific">Pythium insidiosum</name>
    <name type="common">Pythiosis disease agent</name>
    <dbReference type="NCBI Taxonomy" id="114742"/>
    <lineage>
        <taxon>Eukaryota</taxon>
        <taxon>Sar</taxon>
        <taxon>Stramenopiles</taxon>
        <taxon>Oomycota</taxon>
        <taxon>Peronosporomycetes</taxon>
        <taxon>Pythiales</taxon>
        <taxon>Pythiaceae</taxon>
        <taxon>Pythium</taxon>
    </lineage>
</organism>
<evidence type="ECO:0000313" key="5">
    <source>
        <dbReference type="Proteomes" id="UP001209570"/>
    </source>
</evidence>
<dbReference type="AlphaFoldDB" id="A0AAD5LEC0"/>
<feature type="transmembrane region" description="Helical" evidence="2">
    <location>
        <begin position="349"/>
        <end position="366"/>
    </location>
</feature>
<dbReference type="PANTHER" id="PTHR21229:SF2">
    <property type="entry name" value="RE59932P"/>
    <property type="match status" value="1"/>
</dbReference>
<feature type="signal peptide" evidence="3">
    <location>
        <begin position="1"/>
        <end position="23"/>
    </location>
</feature>
<dbReference type="Proteomes" id="UP001209570">
    <property type="component" value="Unassembled WGS sequence"/>
</dbReference>
<feature type="transmembrane region" description="Helical" evidence="2">
    <location>
        <begin position="308"/>
        <end position="329"/>
    </location>
</feature>
<protein>
    <recommendedName>
        <fullName evidence="6">Intimal thickness related receptor IRP domain-containing protein</fullName>
    </recommendedName>
</protein>
<feature type="transmembrane region" description="Helical" evidence="2">
    <location>
        <begin position="461"/>
        <end position="480"/>
    </location>
</feature>